<evidence type="ECO:0000256" key="1">
    <source>
        <dbReference type="SAM" id="MobiDB-lite"/>
    </source>
</evidence>
<accession>A0AAW0AKE6</accession>
<dbReference type="Proteomes" id="UP001362999">
    <property type="component" value="Unassembled WGS sequence"/>
</dbReference>
<feature type="compositionally biased region" description="Polar residues" evidence="1">
    <location>
        <begin position="202"/>
        <end position="212"/>
    </location>
</feature>
<dbReference type="EMBL" id="JAWWNJ010000063">
    <property type="protein sequence ID" value="KAK7012823.1"/>
    <property type="molecule type" value="Genomic_DNA"/>
</dbReference>
<feature type="compositionally biased region" description="Low complexity" evidence="1">
    <location>
        <begin position="292"/>
        <end position="310"/>
    </location>
</feature>
<feature type="region of interest" description="Disordered" evidence="1">
    <location>
        <begin position="101"/>
        <end position="130"/>
    </location>
</feature>
<name>A0AAW0AKE6_9AGAR</name>
<comment type="caution">
    <text evidence="2">The sequence shown here is derived from an EMBL/GenBank/DDBJ whole genome shotgun (WGS) entry which is preliminary data.</text>
</comment>
<reference evidence="2 3" key="1">
    <citation type="journal article" date="2024" name="J Genomics">
        <title>Draft genome sequencing and assembly of Favolaschia claudopus CIRM-BRFM 2984 isolated from oak limbs.</title>
        <authorList>
            <person name="Navarro D."/>
            <person name="Drula E."/>
            <person name="Chaduli D."/>
            <person name="Cazenave R."/>
            <person name="Ahrendt S."/>
            <person name="Wang J."/>
            <person name="Lipzen A."/>
            <person name="Daum C."/>
            <person name="Barry K."/>
            <person name="Grigoriev I.V."/>
            <person name="Favel A."/>
            <person name="Rosso M.N."/>
            <person name="Martin F."/>
        </authorList>
    </citation>
    <scope>NUCLEOTIDE SEQUENCE [LARGE SCALE GENOMIC DNA]</scope>
    <source>
        <strain evidence="2 3">CIRM-BRFM 2984</strain>
    </source>
</reference>
<feature type="compositionally biased region" description="Low complexity" evidence="1">
    <location>
        <begin position="214"/>
        <end position="232"/>
    </location>
</feature>
<feature type="compositionally biased region" description="Acidic residues" evidence="1">
    <location>
        <begin position="1045"/>
        <end position="1055"/>
    </location>
</feature>
<feature type="region of interest" description="Disordered" evidence="1">
    <location>
        <begin position="292"/>
        <end position="321"/>
    </location>
</feature>
<feature type="region of interest" description="Disordered" evidence="1">
    <location>
        <begin position="1040"/>
        <end position="1068"/>
    </location>
</feature>
<protein>
    <submittedName>
        <fullName evidence="2">Uncharacterized protein</fullName>
    </submittedName>
</protein>
<feature type="region of interest" description="Disordered" evidence="1">
    <location>
        <begin position="197"/>
        <end position="260"/>
    </location>
</feature>
<feature type="compositionally biased region" description="Low complexity" evidence="1">
    <location>
        <begin position="111"/>
        <end position="130"/>
    </location>
</feature>
<gene>
    <name evidence="2" type="ORF">R3P38DRAFT_2790051</name>
</gene>
<feature type="region of interest" description="Disordered" evidence="1">
    <location>
        <begin position="1"/>
        <end position="65"/>
    </location>
</feature>
<organism evidence="2 3">
    <name type="scientific">Favolaschia claudopus</name>
    <dbReference type="NCBI Taxonomy" id="2862362"/>
    <lineage>
        <taxon>Eukaryota</taxon>
        <taxon>Fungi</taxon>
        <taxon>Dikarya</taxon>
        <taxon>Basidiomycota</taxon>
        <taxon>Agaricomycotina</taxon>
        <taxon>Agaricomycetes</taxon>
        <taxon>Agaricomycetidae</taxon>
        <taxon>Agaricales</taxon>
        <taxon>Marasmiineae</taxon>
        <taxon>Mycenaceae</taxon>
        <taxon>Favolaschia</taxon>
    </lineage>
</organism>
<sequence>MNSSSYHDSGMPAASHFHSPPQDVDMPDATLDPNVQYQPHPVPNPGLQSFPAPSSSRPFLPPIDTDLPLRSFENTTTFQSPSALFGSLPIATSSRASANVQSTVPSPSLPSPGSGWLGFSPSPTQSSPLLPIPSTQELLDEFAQNKIQSRQSATQTWELHCTRCPTWVNMNLSTARPLLSAGQFTPLHNHIKGRNCGANKARSISGTPSLSRRASVASFASHPSPSSTTSSPNLSRGPSVPPSPNLSRGPSVPPSPLIFSPRVGPSPLTSNDVPLPFTSLSYDHRFAQSTFQSSSASSSQGLPGPASASPPSVPDPTAPKTCPGVVVQWPLDLDIKLNEKFPFHRIPIGRSNGDLPFYIELHDRGDKIIAWSKTCTGCPTLFATHCHECDRIIPRLDSLAGIAEHAERGTNYKYLNHSQLQELLVERNKENNELKLQSLNMSRQLATFARKMGDYERLMIAIAENDVPRINALLSTAIRNGASVNTIIAQITEAVRGLRSTKGFTQLEHDLSLLIYRIGGQSLLYSLNHALGLPSLRTIGNSAHFVKITPCFGPVTIDVIRANIKKVILEPRAQVGATQKKAVTFMMDEVALEEHLDYFPLQNKVGGLCQKHSGQVPITLSTYSSALTIVDKLRDGSVHFGKEMAVVAVRFGDEKNIYPILAYPTCKQETVADMEKIYVLLMQAWEELGEELYGEIRNFATDGDALRRKVGYKMFCREELPTDHPLFAILSNLPGLNLCTGIKLIIQTFDWRHIIKRESTLVRQPSGMCVDAGRVVNPHFLAQCLQLLAQHDEKSVDKLLNPDDPQDVPRAIDLIEAIISVRDAEVPSDNVDLASTSDSVRLLGHVFENFALPFITPEFSLSRQIRMLSTCAHLTFVLFREYRTDFMSNQLYGDTQSTIKNIVFSVAKQQLEDGEANVNANEDGTDPLEGHFAFMRTTGGHNSAMNYKQGIERNGWACDIQGVYSRWPHLHQESRRRRITRTEHKDHLNSSKWDADLKAANCDLIDCWAQGELEAVRILSANSRLTPDKYDFHAILATPGRDISDSSESEDEESTPAEGTLDPEPITLQDLLDDGVPQPLNLTPGPGIRPENYVADENDKPIHKASICRLILNKEFVAKSKERVDRAAGLGLGRVRCFTKVESRSLKAGASGNMTGNTFIPGDIFVALVRHKKTVSMAVVRSTAILHDGRPVRDIPIGTIGNVEAKVKLTGQIVHLESVEATSADIVGDDGSAPGKDSTSWLWTGAFLTCTSKMKGLAVTTTKPVLITVSGTMVELINPAVVEAHGRLSEDAIQNINSAGTTWALHHPYLTVLLNQLSQRLADIRGLPSVTESAKFPYKSSGKGILVSERGTLLLADKTSLACLYCLEVPKNWRAHIGAHILRRMRGSSEPEPRRKAGAAKRQPQSLFALRLRLIEVADTMPCGYCGRSGRPECHISMKQDSKKNEINCKCTYKVNFQFKTADEGRTPGSCRNVPILCGLCPPPARKTDWVPAVWRYNMPEHLRTQHSEYASPQQPEGIPLPYNIWESMKISREEELGMGIKGDLIPPQFTQVAAAVDTLKRTTDQGGGKSKKMRK</sequence>
<keyword evidence="3" id="KW-1185">Reference proteome</keyword>
<proteinExistence type="predicted"/>
<evidence type="ECO:0000313" key="2">
    <source>
        <dbReference type="EMBL" id="KAK7012823.1"/>
    </source>
</evidence>
<evidence type="ECO:0000313" key="3">
    <source>
        <dbReference type="Proteomes" id="UP001362999"/>
    </source>
</evidence>